<dbReference type="EMBL" id="LAZR01049296">
    <property type="protein sequence ID" value="KKK89986.1"/>
    <property type="molecule type" value="Genomic_DNA"/>
</dbReference>
<evidence type="ECO:0000313" key="1">
    <source>
        <dbReference type="EMBL" id="KKK89986.1"/>
    </source>
</evidence>
<name>A0A0F9BZZ8_9ZZZZ</name>
<comment type="caution">
    <text evidence="1">The sequence shown here is derived from an EMBL/GenBank/DDBJ whole genome shotgun (WGS) entry which is preliminary data.</text>
</comment>
<protein>
    <submittedName>
        <fullName evidence="1">Uncharacterized protein</fullName>
    </submittedName>
</protein>
<dbReference type="AlphaFoldDB" id="A0A0F9BZZ8"/>
<proteinExistence type="predicted"/>
<sequence length="109" mass="11496">MSSGATYPAGVKSLYGETLALTSSLASLGTPGDEAKQVIVFSPSEDFRLHVNPKMLSAYVYDDSASGASKWINKTIILKDRASVGTGTSLDSLPTKDRLFLCFSEVTGG</sequence>
<organism evidence="1">
    <name type="scientific">marine sediment metagenome</name>
    <dbReference type="NCBI Taxonomy" id="412755"/>
    <lineage>
        <taxon>unclassified sequences</taxon>
        <taxon>metagenomes</taxon>
        <taxon>ecological metagenomes</taxon>
    </lineage>
</organism>
<reference evidence="1" key="1">
    <citation type="journal article" date="2015" name="Nature">
        <title>Complex archaea that bridge the gap between prokaryotes and eukaryotes.</title>
        <authorList>
            <person name="Spang A."/>
            <person name="Saw J.H."/>
            <person name="Jorgensen S.L."/>
            <person name="Zaremba-Niedzwiedzka K."/>
            <person name="Martijn J."/>
            <person name="Lind A.E."/>
            <person name="van Eijk R."/>
            <person name="Schleper C."/>
            <person name="Guy L."/>
            <person name="Ettema T.J."/>
        </authorList>
    </citation>
    <scope>NUCLEOTIDE SEQUENCE</scope>
</reference>
<gene>
    <name evidence="1" type="ORF">LCGC14_2727640</name>
</gene>
<feature type="non-terminal residue" evidence="1">
    <location>
        <position position="109"/>
    </location>
</feature>
<accession>A0A0F9BZZ8</accession>